<organism evidence="2 3">
    <name type="scientific">Parasphingorhabdus cellanae</name>
    <dbReference type="NCBI Taxonomy" id="2806553"/>
    <lineage>
        <taxon>Bacteria</taxon>
        <taxon>Pseudomonadati</taxon>
        <taxon>Pseudomonadota</taxon>
        <taxon>Alphaproteobacteria</taxon>
        <taxon>Sphingomonadales</taxon>
        <taxon>Sphingomonadaceae</taxon>
        <taxon>Parasphingorhabdus</taxon>
    </lineage>
</organism>
<keyword evidence="1" id="KW-0472">Membrane</keyword>
<proteinExistence type="predicted"/>
<accession>A0ABX7T5Y4</accession>
<evidence type="ECO:0000256" key="1">
    <source>
        <dbReference type="SAM" id="Phobius"/>
    </source>
</evidence>
<keyword evidence="3" id="KW-1185">Reference proteome</keyword>
<sequence>MIVKEEESEKMDKRQFPIQLSALAISMLVVTPLVPANGMMTLSVCGADGVIRTVSVPVDREQEDRNDCVKACHGFCSRKQFSENRDDAKN</sequence>
<reference evidence="2 3" key="1">
    <citation type="submission" date="2021-03" db="EMBL/GenBank/DDBJ databases">
        <title>Complete genome of Parasphingorhabdus_sp.JHSY0214.</title>
        <authorList>
            <person name="Yoo J.H."/>
            <person name="Bae J.W."/>
        </authorList>
    </citation>
    <scope>NUCLEOTIDE SEQUENCE [LARGE SCALE GENOMIC DNA]</scope>
    <source>
        <strain evidence="2 3">JHSY0214</strain>
    </source>
</reference>
<dbReference type="Proteomes" id="UP000663923">
    <property type="component" value="Chromosome"/>
</dbReference>
<evidence type="ECO:0000313" key="3">
    <source>
        <dbReference type="Proteomes" id="UP000663923"/>
    </source>
</evidence>
<dbReference type="EMBL" id="CP071794">
    <property type="protein sequence ID" value="QTD56993.1"/>
    <property type="molecule type" value="Genomic_DNA"/>
</dbReference>
<feature type="transmembrane region" description="Helical" evidence="1">
    <location>
        <begin position="16"/>
        <end position="34"/>
    </location>
</feature>
<protein>
    <recommendedName>
        <fullName evidence="4">Secreted protein</fullName>
    </recommendedName>
</protein>
<dbReference type="RefSeq" id="WP_207989142.1">
    <property type="nucleotide sequence ID" value="NZ_CP071794.1"/>
</dbReference>
<gene>
    <name evidence="2" type="ORF">J4G78_05335</name>
</gene>
<evidence type="ECO:0008006" key="4">
    <source>
        <dbReference type="Google" id="ProtNLM"/>
    </source>
</evidence>
<evidence type="ECO:0000313" key="2">
    <source>
        <dbReference type="EMBL" id="QTD56993.1"/>
    </source>
</evidence>
<name>A0ABX7T5Y4_9SPHN</name>
<keyword evidence="1" id="KW-0812">Transmembrane</keyword>
<keyword evidence="1" id="KW-1133">Transmembrane helix</keyword>